<evidence type="ECO:0000313" key="4">
    <source>
        <dbReference type="EMBL" id="OIW03051.1"/>
    </source>
</evidence>
<dbReference type="InterPro" id="IPR038765">
    <property type="entry name" value="Papain-like_cys_pep_sf"/>
</dbReference>
<dbReference type="AlphaFoldDB" id="A0A1J7HRF6"/>
<dbReference type="EMBL" id="CM007370">
    <property type="protein sequence ID" value="OIW03051.1"/>
    <property type="molecule type" value="Genomic_DNA"/>
</dbReference>
<evidence type="ECO:0000256" key="1">
    <source>
        <dbReference type="ARBA" id="ARBA00009085"/>
    </source>
</evidence>
<keyword evidence="5" id="KW-1185">Reference proteome</keyword>
<dbReference type="GO" id="GO:0004843">
    <property type="term" value="F:cysteine-type deubiquitinase activity"/>
    <property type="evidence" value="ECO:0007669"/>
    <property type="project" value="InterPro"/>
</dbReference>
<dbReference type="Proteomes" id="UP000188354">
    <property type="component" value="Chromosome LG10"/>
</dbReference>
<name>A0A1J7HRF6_LUPAN</name>
<gene>
    <name evidence="4" type="ORF">TanjilG_20979</name>
</gene>
<feature type="region of interest" description="Disordered" evidence="2">
    <location>
        <begin position="377"/>
        <end position="407"/>
    </location>
</feature>
<evidence type="ECO:0000313" key="5">
    <source>
        <dbReference type="Proteomes" id="UP000188354"/>
    </source>
</evidence>
<protein>
    <recommendedName>
        <fullName evidence="3">Peptidase C19 ubiquitin carboxyl-terminal hydrolase domain-containing protein</fullName>
    </recommendedName>
</protein>
<dbReference type="InterPro" id="IPR018200">
    <property type="entry name" value="USP_CS"/>
</dbReference>
<organism evidence="4 5">
    <name type="scientific">Lupinus angustifolius</name>
    <name type="common">Narrow-leaved blue lupine</name>
    <dbReference type="NCBI Taxonomy" id="3871"/>
    <lineage>
        <taxon>Eukaryota</taxon>
        <taxon>Viridiplantae</taxon>
        <taxon>Streptophyta</taxon>
        <taxon>Embryophyta</taxon>
        <taxon>Tracheophyta</taxon>
        <taxon>Spermatophyta</taxon>
        <taxon>Magnoliopsida</taxon>
        <taxon>eudicotyledons</taxon>
        <taxon>Gunneridae</taxon>
        <taxon>Pentapetalae</taxon>
        <taxon>rosids</taxon>
        <taxon>fabids</taxon>
        <taxon>Fabales</taxon>
        <taxon>Fabaceae</taxon>
        <taxon>Papilionoideae</taxon>
        <taxon>50 kb inversion clade</taxon>
        <taxon>genistoids sensu lato</taxon>
        <taxon>core genistoids</taxon>
        <taxon>Genisteae</taxon>
        <taxon>Lupinus</taxon>
    </lineage>
</organism>
<evidence type="ECO:0000256" key="2">
    <source>
        <dbReference type="SAM" id="MobiDB-lite"/>
    </source>
</evidence>
<proteinExistence type="inferred from homology"/>
<feature type="domain" description="Peptidase C19 ubiquitin carboxyl-terminal hydrolase" evidence="3">
    <location>
        <begin position="219"/>
        <end position="242"/>
    </location>
</feature>
<feature type="compositionally biased region" description="Polar residues" evidence="2">
    <location>
        <begin position="379"/>
        <end position="388"/>
    </location>
</feature>
<evidence type="ECO:0000259" key="3">
    <source>
        <dbReference type="Pfam" id="PF00443"/>
    </source>
</evidence>
<dbReference type="STRING" id="3871.A0A1J7HRF6"/>
<dbReference type="Gramene" id="OIW03051">
    <property type="protein sequence ID" value="OIW03051"/>
    <property type="gene ID" value="TanjilG_20979"/>
</dbReference>
<accession>A0A1J7HRF6</accession>
<sequence>MAEVSMCMSRSSELRPDEERIMIRDIALSSQANSKEGNTFFLITQSDPLAGYGGGPMLPRNVIISGLSQTELTVEVYSLWLQLHVLPKSDHSIIRISKKVPIWDYYGHRKRALMNDIDKTLDDANLQMDQDILVEVNNTNSTTFSQENGYAQREASSVLVEPPKSSLSIAGGLSAKKGASKSYNVELSSSQNVNSAVKDVEHPFGTSGVTTRGSFGGLTGLLNLGNICFMNSAIQCLSTNNRTMTVTVFTSDAPTLPSPCTVMVPKQGRFRDLIQALSNACSLKFLEDSLISLSMIKDEDHLAAYMIPKIDKNTKYLQLIHRCIEQNSDSKIVSGWKPYGTPIVSLISCDNAVTRGDIHVLVNHMLSPLLKKGGDVEQATASETSISKDTPDKGSLTDSGDTHAGNMVANSVDKDAWLDRSIIGMATTCGQATHVKTVKTRVNSKR</sequence>
<dbReference type="InterPro" id="IPR001394">
    <property type="entry name" value="Peptidase_C19_UCH"/>
</dbReference>
<dbReference type="SUPFAM" id="SSF54001">
    <property type="entry name" value="Cysteine proteinases"/>
    <property type="match status" value="1"/>
</dbReference>
<dbReference type="Gene3D" id="3.90.70.10">
    <property type="entry name" value="Cysteine proteinases"/>
    <property type="match status" value="1"/>
</dbReference>
<dbReference type="Pfam" id="PF00443">
    <property type="entry name" value="UCH"/>
    <property type="match status" value="1"/>
</dbReference>
<dbReference type="PROSITE" id="PS00972">
    <property type="entry name" value="USP_1"/>
    <property type="match status" value="1"/>
</dbReference>
<reference evidence="4 5" key="1">
    <citation type="journal article" date="2017" name="Plant Biotechnol. J.">
        <title>A comprehensive draft genome sequence for lupin (Lupinus angustifolius), an emerging health food: insights into plant-microbe interactions and legume evolution.</title>
        <authorList>
            <person name="Hane J.K."/>
            <person name="Ming Y."/>
            <person name="Kamphuis L.G."/>
            <person name="Nelson M.N."/>
            <person name="Garg G."/>
            <person name="Atkins C.A."/>
            <person name="Bayer P.E."/>
            <person name="Bravo A."/>
            <person name="Bringans S."/>
            <person name="Cannon S."/>
            <person name="Edwards D."/>
            <person name="Foley R."/>
            <person name="Gao L.L."/>
            <person name="Harrison M.J."/>
            <person name="Huang W."/>
            <person name="Hurgobin B."/>
            <person name="Li S."/>
            <person name="Liu C.W."/>
            <person name="McGrath A."/>
            <person name="Morahan G."/>
            <person name="Murray J."/>
            <person name="Weller J."/>
            <person name="Jian J."/>
            <person name="Singh K.B."/>
        </authorList>
    </citation>
    <scope>NUCLEOTIDE SEQUENCE [LARGE SCALE GENOMIC DNA]</scope>
    <source>
        <strain evidence="5">cv. Tanjil</strain>
        <tissue evidence="4">Whole plant</tissue>
    </source>
</reference>
<dbReference type="GO" id="GO:0016579">
    <property type="term" value="P:protein deubiquitination"/>
    <property type="evidence" value="ECO:0007669"/>
    <property type="project" value="InterPro"/>
</dbReference>
<comment type="similarity">
    <text evidence="1">Belongs to the peptidase C19 family.</text>
</comment>